<protein>
    <submittedName>
        <fullName evidence="4">HD domain-containing protein</fullName>
    </submittedName>
</protein>
<dbReference type="EMBL" id="RAVZ01000036">
    <property type="protein sequence ID" value="RKG91939.1"/>
    <property type="molecule type" value="Genomic_DNA"/>
</dbReference>
<dbReference type="SUPFAM" id="SSF109604">
    <property type="entry name" value="HD-domain/PDEase-like"/>
    <property type="match status" value="1"/>
</dbReference>
<dbReference type="InterPro" id="IPR037522">
    <property type="entry name" value="HD_GYP_dom"/>
</dbReference>
<dbReference type="InterPro" id="IPR036388">
    <property type="entry name" value="WH-like_DNA-bd_sf"/>
</dbReference>
<feature type="region of interest" description="Disordered" evidence="1">
    <location>
        <begin position="1"/>
        <end position="35"/>
    </location>
</feature>
<dbReference type="InterPro" id="IPR052020">
    <property type="entry name" value="Cyclic_di-GMP/3'3'-cGAMP_PDE"/>
</dbReference>
<keyword evidence="5" id="KW-1185">Reference proteome</keyword>
<dbReference type="GO" id="GO:0006355">
    <property type="term" value="P:regulation of DNA-templated transcription"/>
    <property type="evidence" value="ECO:0007669"/>
    <property type="project" value="InterPro"/>
</dbReference>
<evidence type="ECO:0000259" key="2">
    <source>
        <dbReference type="PROSITE" id="PS50043"/>
    </source>
</evidence>
<sequence>MRPDARGPASGTRSDFTEPPGRRASANRPMRSGPGPAVFRAHAPCQALPVMNLRQDPVASLSALSSVLDLANGLEGEKSLLTGLFALELALDGGLSRTDARAAFYVGLLRHLGCTAYAAEESRLGNDVHLRRNLLRGDAGRTKHVVRSVLDANPSLPRRAAGLARLLTSSRRLRSEWFAEACGAARLLASGLGLDARVLQGLDEAYERWDGAGGPRLLGGSDLHEVGRVAQAAHVAVVFFVGSGAAVAQEALALQSGTTLDPAWAKRALAATASLQTLSDARIEAAEACLLEAPPTIDATALATTFGDFADLQSPFTRGHSRRVAEACASAAPRLGLDAEEQATLQLAAYLHDLGHVTLPTGLWLQPDWSPSDRETSRAHAHATEHLLTATPMLRDAARLAGAHHERLDGGGYPRGLAPVGLSRGARLLAVADVWVALQEERPHRPARTVALAKQVLEAEVKEGRLDADCVAVVAGTKDLRRAPGPGPTSALTPREVDVLRLLAGGATNKEIAGKLGVSDRTVQHHTIHIYEKLGVSTRAGASLVAARAGIV</sequence>
<name>A0A3A8J8D6_9BACT</name>
<dbReference type="PROSITE" id="PS50043">
    <property type="entry name" value="HTH_LUXR_2"/>
    <property type="match status" value="1"/>
</dbReference>
<comment type="caution">
    <text evidence="4">The sequence shown here is derived from an EMBL/GenBank/DDBJ whole genome shotgun (WGS) entry which is preliminary data.</text>
</comment>
<dbReference type="Pfam" id="PF00196">
    <property type="entry name" value="GerE"/>
    <property type="match status" value="1"/>
</dbReference>
<dbReference type="Proteomes" id="UP000268094">
    <property type="component" value="Unassembled WGS sequence"/>
</dbReference>
<dbReference type="PROSITE" id="PS00622">
    <property type="entry name" value="HTH_LUXR_1"/>
    <property type="match status" value="1"/>
</dbReference>
<dbReference type="CDD" id="cd06170">
    <property type="entry name" value="LuxR_C_like"/>
    <property type="match status" value="1"/>
</dbReference>
<dbReference type="CDD" id="cd00077">
    <property type="entry name" value="HDc"/>
    <property type="match status" value="1"/>
</dbReference>
<proteinExistence type="predicted"/>
<gene>
    <name evidence="4" type="ORF">D7V88_08070</name>
</gene>
<evidence type="ECO:0000259" key="3">
    <source>
        <dbReference type="PROSITE" id="PS51832"/>
    </source>
</evidence>
<dbReference type="GO" id="GO:0003677">
    <property type="term" value="F:DNA binding"/>
    <property type="evidence" value="ECO:0007669"/>
    <property type="project" value="InterPro"/>
</dbReference>
<dbReference type="Gene3D" id="1.10.10.10">
    <property type="entry name" value="Winged helix-like DNA-binding domain superfamily/Winged helix DNA-binding domain"/>
    <property type="match status" value="1"/>
</dbReference>
<dbReference type="PRINTS" id="PR00038">
    <property type="entry name" value="HTHLUXR"/>
</dbReference>
<evidence type="ECO:0000256" key="1">
    <source>
        <dbReference type="SAM" id="MobiDB-lite"/>
    </source>
</evidence>
<feature type="domain" description="HD-GYP" evidence="3">
    <location>
        <begin position="295"/>
        <end position="489"/>
    </location>
</feature>
<dbReference type="PANTHER" id="PTHR45228">
    <property type="entry name" value="CYCLIC DI-GMP PHOSPHODIESTERASE TM_0186-RELATED"/>
    <property type="match status" value="1"/>
</dbReference>
<organism evidence="4 5">
    <name type="scientific">Corallococcus terminator</name>
    <dbReference type="NCBI Taxonomy" id="2316733"/>
    <lineage>
        <taxon>Bacteria</taxon>
        <taxon>Pseudomonadati</taxon>
        <taxon>Myxococcota</taxon>
        <taxon>Myxococcia</taxon>
        <taxon>Myxococcales</taxon>
        <taxon>Cystobacterineae</taxon>
        <taxon>Myxococcaceae</taxon>
        <taxon>Corallococcus</taxon>
    </lineage>
</organism>
<dbReference type="SMART" id="SM00471">
    <property type="entry name" value="HDc"/>
    <property type="match status" value="1"/>
</dbReference>
<dbReference type="InterPro" id="IPR003607">
    <property type="entry name" value="HD/PDEase_dom"/>
</dbReference>
<dbReference type="Pfam" id="PF13487">
    <property type="entry name" value="HD_5"/>
    <property type="match status" value="1"/>
</dbReference>
<dbReference type="SUPFAM" id="SSF46894">
    <property type="entry name" value="C-terminal effector domain of the bipartite response regulators"/>
    <property type="match status" value="1"/>
</dbReference>
<dbReference type="SMART" id="SM00421">
    <property type="entry name" value="HTH_LUXR"/>
    <property type="match status" value="1"/>
</dbReference>
<accession>A0A3A8J8D6</accession>
<feature type="domain" description="HTH luxR-type" evidence="2">
    <location>
        <begin position="485"/>
        <end position="550"/>
    </location>
</feature>
<dbReference type="PANTHER" id="PTHR45228:SF5">
    <property type="entry name" value="CYCLIC DI-GMP PHOSPHODIESTERASE VC_1348-RELATED"/>
    <property type="match status" value="1"/>
</dbReference>
<dbReference type="InterPro" id="IPR016032">
    <property type="entry name" value="Sig_transdc_resp-reg_C-effctor"/>
</dbReference>
<dbReference type="InterPro" id="IPR000792">
    <property type="entry name" value="Tscrpt_reg_LuxR_C"/>
</dbReference>
<evidence type="ECO:0000313" key="4">
    <source>
        <dbReference type="EMBL" id="RKG91939.1"/>
    </source>
</evidence>
<reference evidence="5" key="1">
    <citation type="submission" date="2018-09" db="EMBL/GenBank/DDBJ databases">
        <authorList>
            <person name="Livingstone P.G."/>
            <person name="Whitworth D.E."/>
        </authorList>
    </citation>
    <scope>NUCLEOTIDE SEQUENCE [LARGE SCALE GENOMIC DNA]</scope>
    <source>
        <strain evidence="5">CA054A</strain>
    </source>
</reference>
<dbReference type="PROSITE" id="PS51832">
    <property type="entry name" value="HD_GYP"/>
    <property type="match status" value="1"/>
</dbReference>
<dbReference type="Gene3D" id="1.10.3210.10">
    <property type="entry name" value="Hypothetical protein af1432"/>
    <property type="match status" value="1"/>
</dbReference>
<dbReference type="AlphaFoldDB" id="A0A3A8J8D6"/>
<evidence type="ECO:0000313" key="5">
    <source>
        <dbReference type="Proteomes" id="UP000268094"/>
    </source>
</evidence>